<evidence type="ECO:0000313" key="4">
    <source>
        <dbReference type="EMBL" id="MBC6464610.1"/>
    </source>
</evidence>
<evidence type="ECO:0000256" key="3">
    <source>
        <dbReference type="ARBA" id="ARBA00022691"/>
    </source>
</evidence>
<dbReference type="Proteomes" id="UP000805614">
    <property type="component" value="Unassembled WGS sequence"/>
</dbReference>
<evidence type="ECO:0000313" key="5">
    <source>
        <dbReference type="Proteomes" id="UP000805614"/>
    </source>
</evidence>
<proteinExistence type="predicted"/>
<dbReference type="InterPro" id="IPR029063">
    <property type="entry name" value="SAM-dependent_MTases_sf"/>
</dbReference>
<sequence>MDAVAIERAAGCEDRHWWHRERRAVIARELRRLGEPGRAIDIGAGGGGNTRVLLDHGWQAVAVDCCEAAVEIARRRGLEAYRSDPRFLPVATAEYDFVLALNVLEHAEDDQAVADEIARVLRPDGRALIAVPADPALWSTHDLSLGRVRRYTREALADVVHGAGLLVERMWSWNVLLRPVVSRRRRDSVGCDLGTPSPVLNGALSAVIRLERYLPVASFPGVTLMAGVRRPRGGGHVTGRRPR</sequence>
<evidence type="ECO:0000256" key="1">
    <source>
        <dbReference type="ARBA" id="ARBA00022603"/>
    </source>
</evidence>
<protein>
    <submittedName>
        <fullName evidence="4">Class I SAM-dependent methyltransferase</fullName>
    </submittedName>
</protein>
<dbReference type="SUPFAM" id="SSF53335">
    <property type="entry name" value="S-adenosyl-L-methionine-dependent methyltransferases"/>
    <property type="match status" value="1"/>
</dbReference>
<dbReference type="GO" id="GO:0008168">
    <property type="term" value="F:methyltransferase activity"/>
    <property type="evidence" value="ECO:0007669"/>
    <property type="project" value="UniProtKB-KW"/>
</dbReference>
<organism evidence="4 5">
    <name type="scientific">Actinomadura alba</name>
    <dbReference type="NCBI Taxonomy" id="406431"/>
    <lineage>
        <taxon>Bacteria</taxon>
        <taxon>Bacillati</taxon>
        <taxon>Actinomycetota</taxon>
        <taxon>Actinomycetes</taxon>
        <taxon>Streptosporangiales</taxon>
        <taxon>Thermomonosporaceae</taxon>
        <taxon>Actinomadura</taxon>
    </lineage>
</organism>
<dbReference type="PANTHER" id="PTHR43464:SF19">
    <property type="entry name" value="UBIQUINONE BIOSYNTHESIS O-METHYLTRANSFERASE, MITOCHONDRIAL"/>
    <property type="match status" value="1"/>
</dbReference>
<dbReference type="PANTHER" id="PTHR43464">
    <property type="entry name" value="METHYLTRANSFERASE"/>
    <property type="match status" value="1"/>
</dbReference>
<evidence type="ECO:0000256" key="2">
    <source>
        <dbReference type="ARBA" id="ARBA00022679"/>
    </source>
</evidence>
<dbReference type="GO" id="GO:0032259">
    <property type="term" value="P:methylation"/>
    <property type="evidence" value="ECO:0007669"/>
    <property type="project" value="UniProtKB-KW"/>
</dbReference>
<keyword evidence="1 4" id="KW-0489">Methyltransferase</keyword>
<gene>
    <name evidence="4" type="ORF">HKK74_03730</name>
</gene>
<keyword evidence="2" id="KW-0808">Transferase</keyword>
<dbReference type="Gene3D" id="3.40.50.150">
    <property type="entry name" value="Vaccinia Virus protein VP39"/>
    <property type="match status" value="1"/>
</dbReference>
<dbReference type="CDD" id="cd02440">
    <property type="entry name" value="AdoMet_MTases"/>
    <property type="match status" value="1"/>
</dbReference>
<keyword evidence="5" id="KW-1185">Reference proteome</keyword>
<dbReference type="EMBL" id="JABVEC010000002">
    <property type="protein sequence ID" value="MBC6464610.1"/>
    <property type="molecule type" value="Genomic_DNA"/>
</dbReference>
<comment type="caution">
    <text evidence="4">The sequence shown here is derived from an EMBL/GenBank/DDBJ whole genome shotgun (WGS) entry which is preliminary data.</text>
</comment>
<keyword evidence="3" id="KW-0949">S-adenosyl-L-methionine</keyword>
<accession>A0ABR7LIM9</accession>
<name>A0ABR7LIM9_9ACTN</name>
<dbReference type="Pfam" id="PF13489">
    <property type="entry name" value="Methyltransf_23"/>
    <property type="match status" value="1"/>
</dbReference>
<reference evidence="4 5" key="1">
    <citation type="submission" date="2020-06" db="EMBL/GenBank/DDBJ databases">
        <title>Actinomadura xiongansis sp. nov., isolated from soil of Baiyangdian.</title>
        <authorList>
            <person name="Zhang X."/>
        </authorList>
    </citation>
    <scope>NUCLEOTIDE SEQUENCE [LARGE SCALE GENOMIC DNA]</scope>
    <source>
        <strain evidence="4 5">HBUM206468</strain>
    </source>
</reference>